<reference evidence="2 3" key="1">
    <citation type="submission" date="2017-01" db="EMBL/GenBank/DDBJ databases">
        <authorList>
            <person name="Varghese N."/>
            <person name="Submissions S."/>
        </authorList>
    </citation>
    <scope>NUCLEOTIDE SEQUENCE [LARGE SCALE GENOMIC DNA]</scope>
    <source>
        <strain evidence="2 3">DSM 2061</strain>
    </source>
</reference>
<proteinExistence type="predicted"/>
<protein>
    <submittedName>
        <fullName evidence="2">Uncharacterized protein</fullName>
    </submittedName>
</protein>
<accession>A0ABY1KLQ4</accession>
<evidence type="ECO:0000313" key="3">
    <source>
        <dbReference type="Proteomes" id="UP000185728"/>
    </source>
</evidence>
<sequence length="60" mass="6698">MEFILPVPHPINSSGHNIFKATVYIGLHKNPSPAGDIPLSVLAGPRRPNYTTRSRRTKYL</sequence>
<organism evidence="2 3">
    <name type="scientific">Zobellia uliginosa</name>
    <dbReference type="NCBI Taxonomy" id="143224"/>
    <lineage>
        <taxon>Bacteria</taxon>
        <taxon>Pseudomonadati</taxon>
        <taxon>Bacteroidota</taxon>
        <taxon>Flavobacteriia</taxon>
        <taxon>Flavobacteriales</taxon>
        <taxon>Flavobacteriaceae</taxon>
        <taxon>Zobellia</taxon>
    </lineage>
</organism>
<gene>
    <name evidence="2" type="ORF">SAMN05421766_102206</name>
</gene>
<comment type="caution">
    <text evidence="2">The sequence shown here is derived from an EMBL/GenBank/DDBJ whole genome shotgun (WGS) entry which is preliminary data.</text>
</comment>
<keyword evidence="3" id="KW-1185">Reference proteome</keyword>
<evidence type="ECO:0000256" key="1">
    <source>
        <dbReference type="SAM" id="MobiDB-lite"/>
    </source>
</evidence>
<feature type="region of interest" description="Disordered" evidence="1">
    <location>
        <begin position="36"/>
        <end position="60"/>
    </location>
</feature>
<name>A0ABY1KLQ4_9FLAO</name>
<dbReference type="Proteomes" id="UP000185728">
    <property type="component" value="Unassembled WGS sequence"/>
</dbReference>
<evidence type="ECO:0000313" key="2">
    <source>
        <dbReference type="EMBL" id="SIS48037.1"/>
    </source>
</evidence>
<dbReference type="EMBL" id="FTOB01000002">
    <property type="protein sequence ID" value="SIS48037.1"/>
    <property type="molecule type" value="Genomic_DNA"/>
</dbReference>